<protein>
    <submittedName>
        <fullName evidence="1">Uncharacterized protein</fullName>
    </submittedName>
</protein>
<name>C3JB88_POREA</name>
<reference evidence="1 2" key="1">
    <citation type="submission" date="2009-04" db="EMBL/GenBank/DDBJ databases">
        <authorList>
            <person name="Sebastian Y."/>
            <person name="Madupu R."/>
            <person name="Durkin A.S."/>
            <person name="Torralba M."/>
            <person name="Methe B."/>
            <person name="Sutton G.G."/>
            <person name="Strausberg R.L."/>
            <person name="Nelson K.E."/>
        </authorList>
    </citation>
    <scope>NUCLEOTIDE SEQUENCE [LARGE SCALE GENOMIC DNA]</scope>
    <source>
        <strain evidence="2">ATCC 35406 / BCRC 14492 / JCM 8526 / NCTC 13058 / HG 370</strain>
    </source>
</reference>
<dbReference type="GeneID" id="93364821"/>
<sequence>MEAEKVKVDPRVCNIKVYVNGKSAELQKKLFALGCKWYDGTRYILNTDFPFLYVNQEGMILEGHWMDVFVSDSSREENINKILEMIPVSERDEACQFKAYERVLGRDREDQEWNVDLFASKEEEPYKYRCFRYTYKYCIPYAGNEHLAGKIN</sequence>
<gene>
    <name evidence="1" type="ORF">POREN0001_1531</name>
</gene>
<keyword evidence="2" id="KW-1185">Reference proteome</keyword>
<dbReference type="RefSeq" id="WP_004333909.1">
    <property type="nucleotide sequence ID" value="NZ_ACNN01000024.1"/>
</dbReference>
<evidence type="ECO:0000313" key="2">
    <source>
        <dbReference type="Proteomes" id="UP000004295"/>
    </source>
</evidence>
<dbReference type="Proteomes" id="UP000004295">
    <property type="component" value="Unassembled WGS sequence"/>
</dbReference>
<evidence type="ECO:0000313" key="1">
    <source>
        <dbReference type="EMBL" id="EEN82554.1"/>
    </source>
</evidence>
<comment type="caution">
    <text evidence="1">The sequence shown here is derived from an EMBL/GenBank/DDBJ whole genome shotgun (WGS) entry which is preliminary data.</text>
</comment>
<accession>C3JB88</accession>
<dbReference type="AlphaFoldDB" id="C3JB88"/>
<proteinExistence type="predicted"/>
<dbReference type="STRING" id="553175.POREN0001_1531"/>
<dbReference type="EMBL" id="ACNN01000024">
    <property type="protein sequence ID" value="EEN82554.1"/>
    <property type="molecule type" value="Genomic_DNA"/>
</dbReference>
<organism evidence="1 2">
    <name type="scientific">Porphyromonas endodontalis (strain ATCC 35406 / DSM 24491 / JCM 8526 / CCUG 16442 / BCRC 14492 / NCTC 13058 / HG 370)</name>
    <name type="common">Bacteroides endodontalis</name>
    <dbReference type="NCBI Taxonomy" id="553175"/>
    <lineage>
        <taxon>Bacteria</taxon>
        <taxon>Pseudomonadati</taxon>
        <taxon>Bacteroidota</taxon>
        <taxon>Bacteroidia</taxon>
        <taxon>Bacteroidales</taxon>
        <taxon>Porphyromonadaceae</taxon>
        <taxon>Porphyromonas</taxon>
    </lineage>
</organism>